<feature type="region of interest" description="Disordered" evidence="1">
    <location>
        <begin position="325"/>
        <end position="360"/>
    </location>
</feature>
<dbReference type="GO" id="GO:0005739">
    <property type="term" value="C:mitochondrion"/>
    <property type="evidence" value="ECO:0007669"/>
    <property type="project" value="TreeGrafter"/>
</dbReference>
<dbReference type="InterPro" id="IPR015242">
    <property type="entry name" value="Ydc2_cat"/>
</dbReference>
<dbReference type="VEuPathDB" id="FungiDB:AAP_05876"/>
<dbReference type="Gene3D" id="3.30.420.10">
    <property type="entry name" value="Ribonuclease H-like superfamily/Ribonuclease H"/>
    <property type="match status" value="1"/>
</dbReference>
<feature type="compositionally biased region" description="Basic and acidic residues" evidence="1">
    <location>
        <begin position="333"/>
        <end position="349"/>
    </location>
</feature>
<feature type="compositionally biased region" description="Acidic residues" evidence="1">
    <location>
        <begin position="78"/>
        <end position="87"/>
    </location>
</feature>
<sequence>MGIRNLAFAHIVEEGNGNGKGNVPVLKAWNRLDVSLLDDEDGRTIDWIDSVWRPSTGQIARRERKKGKGRKKKKGVDLEEEEDELKEVEESLTMSDEGKGKRKGRPRKKQMIDEVITGEGEDAIDPEPLLEPSTPPTSKKTRGAKCSKPNEETTTTTNDNEISIQQPDKESFSPALYARHAYSLLTSLITKYNPTHILLERQRFRSAGSSSVQEWTIRVGMFEAMLYAVLHTLRRERGDKLTQIHVEGVDPKKVARYWMGRCPWAMEMVLARGQKKKGRAWIGKEAKVNVLLRWLDGGEEVLGFGENELVHAIRRSYVEKCMRRKGSSRKMSKTKEGEKKKKTKMKEIGDDNTPPSATKEVTVTAPPVELIELDKLDDLADCVLQGVAWLEWEHLREELAAHEPSEDAIEELVSM</sequence>
<dbReference type="PANTHER" id="PTHR28072:SF1">
    <property type="entry name" value="CRUCIFORM CUTTING ENDONUCLEASE 1, MITOCHONDRIAL-RELATED"/>
    <property type="match status" value="1"/>
</dbReference>
<dbReference type="InterPro" id="IPR039197">
    <property type="entry name" value="Mrs1/Cce1"/>
</dbReference>
<feature type="compositionally biased region" description="Low complexity" evidence="1">
    <location>
        <begin position="152"/>
        <end position="161"/>
    </location>
</feature>
<evidence type="ECO:0000256" key="1">
    <source>
        <dbReference type="SAM" id="MobiDB-lite"/>
    </source>
</evidence>
<dbReference type="OrthoDB" id="5552842at2759"/>
<evidence type="ECO:0000313" key="4">
    <source>
        <dbReference type="Proteomes" id="UP000242877"/>
    </source>
</evidence>
<feature type="domain" description="Mitochondrial resolvase Ydc2 catalytic" evidence="2">
    <location>
        <begin position="1"/>
        <end position="399"/>
    </location>
</feature>
<dbReference type="Pfam" id="PF09159">
    <property type="entry name" value="Ydc2-catalyt"/>
    <property type="match status" value="1"/>
</dbReference>
<dbReference type="GO" id="GO:0000403">
    <property type="term" value="F:Y-form DNA binding"/>
    <property type="evidence" value="ECO:0007669"/>
    <property type="project" value="TreeGrafter"/>
</dbReference>
<evidence type="ECO:0000259" key="2">
    <source>
        <dbReference type="Pfam" id="PF09159"/>
    </source>
</evidence>
<gene>
    <name evidence="3" type="ORF">AAP_05876</name>
</gene>
<dbReference type="SUPFAM" id="SSF53098">
    <property type="entry name" value="Ribonuclease H-like"/>
    <property type="match status" value="1"/>
</dbReference>
<protein>
    <submittedName>
        <fullName evidence="3">Mitochondrial resolvase Ydc2, catalytic</fullName>
    </submittedName>
</protein>
<reference evidence="3 4" key="1">
    <citation type="journal article" date="2016" name="Genome Biol. Evol.">
        <title>Divergent and convergent evolution of fungal pathogenicity.</title>
        <authorList>
            <person name="Shang Y."/>
            <person name="Xiao G."/>
            <person name="Zheng P."/>
            <person name="Cen K."/>
            <person name="Zhan S."/>
            <person name="Wang C."/>
        </authorList>
    </citation>
    <scope>NUCLEOTIDE SEQUENCE [LARGE SCALE GENOMIC DNA]</scope>
    <source>
        <strain evidence="3 4">ARSEF 7405</strain>
    </source>
</reference>
<dbReference type="Proteomes" id="UP000242877">
    <property type="component" value="Unassembled WGS sequence"/>
</dbReference>
<evidence type="ECO:0000313" key="3">
    <source>
        <dbReference type="EMBL" id="KZZ87121.1"/>
    </source>
</evidence>
<dbReference type="GO" id="GO:0004520">
    <property type="term" value="F:DNA endonuclease activity"/>
    <property type="evidence" value="ECO:0007669"/>
    <property type="project" value="TreeGrafter"/>
</dbReference>
<feature type="compositionally biased region" description="Basic residues" evidence="1">
    <location>
        <begin position="100"/>
        <end position="109"/>
    </location>
</feature>
<dbReference type="PANTHER" id="PTHR28072">
    <property type="entry name" value="CRUCIFORM CUTTING ENDONUCLEASE 1, MITOCHONDRIAL-RELATED"/>
    <property type="match status" value="1"/>
</dbReference>
<comment type="caution">
    <text evidence="3">The sequence shown here is derived from an EMBL/GenBank/DDBJ whole genome shotgun (WGS) entry which is preliminary data.</text>
</comment>
<dbReference type="AlphaFoldDB" id="A0A167V6Q7"/>
<proteinExistence type="predicted"/>
<name>A0A167V6Q7_9EURO</name>
<keyword evidence="4" id="KW-1185">Reference proteome</keyword>
<accession>A0A167V6Q7</accession>
<dbReference type="InterPro" id="IPR012337">
    <property type="entry name" value="RNaseH-like_sf"/>
</dbReference>
<organism evidence="3 4">
    <name type="scientific">Ascosphaera apis ARSEF 7405</name>
    <dbReference type="NCBI Taxonomy" id="392613"/>
    <lineage>
        <taxon>Eukaryota</taxon>
        <taxon>Fungi</taxon>
        <taxon>Dikarya</taxon>
        <taxon>Ascomycota</taxon>
        <taxon>Pezizomycotina</taxon>
        <taxon>Eurotiomycetes</taxon>
        <taxon>Eurotiomycetidae</taxon>
        <taxon>Onygenales</taxon>
        <taxon>Ascosphaeraceae</taxon>
        <taxon>Ascosphaera</taxon>
    </lineage>
</organism>
<feature type="compositionally biased region" description="Basic residues" evidence="1">
    <location>
        <begin position="62"/>
        <end position="74"/>
    </location>
</feature>
<dbReference type="GO" id="GO:0000402">
    <property type="term" value="F:crossed form four-way junction DNA binding"/>
    <property type="evidence" value="ECO:0007669"/>
    <property type="project" value="TreeGrafter"/>
</dbReference>
<dbReference type="InterPro" id="IPR036397">
    <property type="entry name" value="RNaseH_sf"/>
</dbReference>
<feature type="compositionally biased region" description="Low complexity" evidence="1">
    <location>
        <begin position="126"/>
        <end position="138"/>
    </location>
</feature>
<dbReference type="EMBL" id="AZGZ01000038">
    <property type="protein sequence ID" value="KZZ87121.1"/>
    <property type="molecule type" value="Genomic_DNA"/>
</dbReference>
<feature type="region of interest" description="Disordered" evidence="1">
    <location>
        <begin position="57"/>
        <end position="167"/>
    </location>
</feature>
<dbReference type="GO" id="GO:0070336">
    <property type="term" value="F:flap-structured DNA binding"/>
    <property type="evidence" value="ECO:0007669"/>
    <property type="project" value="TreeGrafter"/>
</dbReference>